<organism evidence="1 2">
    <name type="scientific">Diphasiastrum complanatum</name>
    <name type="common">Issler's clubmoss</name>
    <name type="synonym">Lycopodium complanatum</name>
    <dbReference type="NCBI Taxonomy" id="34168"/>
    <lineage>
        <taxon>Eukaryota</taxon>
        <taxon>Viridiplantae</taxon>
        <taxon>Streptophyta</taxon>
        <taxon>Embryophyta</taxon>
        <taxon>Tracheophyta</taxon>
        <taxon>Lycopodiopsida</taxon>
        <taxon>Lycopodiales</taxon>
        <taxon>Lycopodiaceae</taxon>
        <taxon>Lycopodioideae</taxon>
        <taxon>Diphasiastrum</taxon>
    </lineage>
</organism>
<evidence type="ECO:0000313" key="1">
    <source>
        <dbReference type="EMBL" id="KAJ7515333.1"/>
    </source>
</evidence>
<dbReference type="Proteomes" id="UP001162992">
    <property type="component" value="Chromosome 22"/>
</dbReference>
<accession>A0ACC2ACU9</accession>
<comment type="caution">
    <text evidence="1">The sequence shown here is derived from an EMBL/GenBank/DDBJ whole genome shotgun (WGS) entry which is preliminary data.</text>
</comment>
<reference evidence="2" key="1">
    <citation type="journal article" date="2024" name="Proc. Natl. Acad. Sci. U.S.A.">
        <title>Extraordinary preservation of gene collinearity over three hundred million years revealed in homosporous lycophytes.</title>
        <authorList>
            <person name="Li C."/>
            <person name="Wickell D."/>
            <person name="Kuo L.Y."/>
            <person name="Chen X."/>
            <person name="Nie B."/>
            <person name="Liao X."/>
            <person name="Peng D."/>
            <person name="Ji J."/>
            <person name="Jenkins J."/>
            <person name="Williams M."/>
            <person name="Shu S."/>
            <person name="Plott C."/>
            <person name="Barry K."/>
            <person name="Rajasekar S."/>
            <person name="Grimwood J."/>
            <person name="Han X."/>
            <person name="Sun S."/>
            <person name="Hou Z."/>
            <person name="He W."/>
            <person name="Dai G."/>
            <person name="Sun C."/>
            <person name="Schmutz J."/>
            <person name="Leebens-Mack J.H."/>
            <person name="Li F.W."/>
            <person name="Wang L."/>
        </authorList>
    </citation>
    <scope>NUCLEOTIDE SEQUENCE [LARGE SCALE GENOMIC DNA]</scope>
    <source>
        <strain evidence="2">cv. PW_Plant_1</strain>
    </source>
</reference>
<protein>
    <submittedName>
        <fullName evidence="1">Uncharacterized protein</fullName>
    </submittedName>
</protein>
<name>A0ACC2ACU9_DIPCM</name>
<sequence>MSFLASHFSFATTLPIPPFSFRLKPPPLAPPPRRRWPPSLPLSLRRKQTTAAAAMALQQQGPLSVLSPWLVASALVVLSFSVWIVSFVYPWLHELDMSSSYSGAPTFIEDPTSLEKVYKMQCPSLFDSAEKYISLIMPAFNEEARLSGALDETLRYLQKRANMEKQFTYEIIIVDDGSKDKTLKVAFDYVKRFKLDLVRVIKQGKNYGKGAAVRKGMLCARGKLLLMLDSDGATKISDLEKLENEIITQRTLRTSIQASDPLLITGQPLAAFGSRAHLEKQALATRKWYRNILMKGFHICVLLVAGPGIRDTQCGFKMFTRAAAQKLFTNVRLKRWCFDVELVHLCKRLSIPIVEVAVNWTEIPGSKVKMLSIFHMLLELILIRLGYGLGIWRIRTNSSGG</sequence>
<gene>
    <name evidence="1" type="ORF">O6H91_22G010700</name>
</gene>
<keyword evidence="2" id="KW-1185">Reference proteome</keyword>
<dbReference type="EMBL" id="CM055113">
    <property type="protein sequence ID" value="KAJ7515333.1"/>
    <property type="molecule type" value="Genomic_DNA"/>
</dbReference>
<proteinExistence type="predicted"/>
<evidence type="ECO:0000313" key="2">
    <source>
        <dbReference type="Proteomes" id="UP001162992"/>
    </source>
</evidence>